<dbReference type="Proteomes" id="UP000053352">
    <property type="component" value="Unassembled WGS sequence"/>
</dbReference>
<protein>
    <submittedName>
        <fullName evidence="1">Uncharacterized protein</fullName>
    </submittedName>
</protein>
<comment type="caution">
    <text evidence="1">The sequence shown here is derived from an EMBL/GenBank/DDBJ whole genome shotgun (WGS) entry which is preliminary data.</text>
</comment>
<keyword evidence="2" id="KW-1185">Reference proteome</keyword>
<accession>A0A0V8RWD6</accession>
<evidence type="ECO:0000313" key="2">
    <source>
        <dbReference type="Proteomes" id="UP000053352"/>
    </source>
</evidence>
<dbReference type="AlphaFoldDB" id="A0A0V8RWD6"/>
<organism evidence="1 2">
    <name type="scientific">Pyrodictium occultum</name>
    <dbReference type="NCBI Taxonomy" id="2309"/>
    <lineage>
        <taxon>Archaea</taxon>
        <taxon>Thermoproteota</taxon>
        <taxon>Thermoprotei</taxon>
        <taxon>Desulfurococcales</taxon>
        <taxon>Pyrodictiaceae</taxon>
        <taxon>Pyrodictium</taxon>
    </lineage>
</organism>
<reference evidence="1 2" key="1">
    <citation type="submission" date="2015-11" db="EMBL/GenBank/DDBJ databases">
        <title>Genome sequence of Pyrodictium occultum PL-19, a marine hyperthermophilic archaeon isolated from Volcano, Italy.</title>
        <authorList>
            <person name="Utturkar S."/>
            <person name="Huber H."/>
            <person name="Leptihn S."/>
            <person name="Brown S."/>
            <person name="Stetter K.O."/>
            <person name="Podar M."/>
        </authorList>
    </citation>
    <scope>NUCLEOTIDE SEQUENCE [LARGE SCALE GENOMIC DNA]</scope>
    <source>
        <strain evidence="1 2">PL-19</strain>
    </source>
</reference>
<evidence type="ECO:0000313" key="1">
    <source>
        <dbReference type="EMBL" id="KSW12355.1"/>
    </source>
</evidence>
<dbReference type="EMBL" id="LNTB01000001">
    <property type="protein sequence ID" value="KSW12355.1"/>
    <property type="molecule type" value="Genomic_DNA"/>
</dbReference>
<dbReference type="STRING" id="2309.CF15_06340"/>
<sequence length="135" mass="15954">MRRGPDVLHYDMVFDRDALRLIYLGEHWESIRPRTGLQRRVDLFIYSLRKRRERLRGGEEVVISYCDIVGYKLLKPRPRPREATLAPGLLEVLLRDGRRIRVEFSPKVYDMVKSAVKKYLDVRLGDCRGAVKRAR</sequence>
<proteinExistence type="predicted"/>
<gene>
    <name evidence="1" type="ORF">CF15_06340</name>
</gene>
<name>A0A0V8RWD6_PYROC</name>